<evidence type="ECO:0000313" key="2">
    <source>
        <dbReference type="Proteomes" id="UP001549207"/>
    </source>
</evidence>
<sequence length="279" mass="30720">MDIDTFLRQRGGAARTAALAKAGYSRTRLAKALEANQITRVRRGVYSLPDEGGVLGLALRHNARLTCLSAAPIYGLWALREAEVAHLSPGHKKTVPGTLTHGRLLHRVHPLLPVAGLADVLIHALHCLPEIEALVLVQTPLQQGDVTLDFLRRKLPGNRNARARAVLDYVIPRADSLLEVLANYHFRRAGLHVRRHVQVPGVGEVDFLIEECLVVETDGVTHLEPKQVKKDRARNNATVIGGLLCLRFGYADVVHHPERMVAQVLAVLEQSRRGAFNPC</sequence>
<accession>A0ACC6T9P0</accession>
<keyword evidence="1" id="KW-0255">Endonuclease</keyword>
<dbReference type="EMBL" id="JBEPNJ010000001">
    <property type="protein sequence ID" value="MET3770392.1"/>
    <property type="molecule type" value="Genomic_DNA"/>
</dbReference>
<organism evidence="1 2">
    <name type="scientific">Arthrobacter nitrophenolicus</name>
    <dbReference type="NCBI Taxonomy" id="683150"/>
    <lineage>
        <taxon>Bacteria</taxon>
        <taxon>Bacillati</taxon>
        <taxon>Actinomycetota</taxon>
        <taxon>Actinomycetes</taxon>
        <taxon>Micrococcales</taxon>
        <taxon>Micrococcaceae</taxon>
        <taxon>Arthrobacter</taxon>
    </lineage>
</organism>
<comment type="caution">
    <text evidence="1">The sequence shown here is derived from an EMBL/GenBank/DDBJ whole genome shotgun (WGS) entry which is preliminary data.</text>
</comment>
<evidence type="ECO:0000313" key="1">
    <source>
        <dbReference type="EMBL" id="MET3770392.1"/>
    </source>
</evidence>
<keyword evidence="2" id="KW-1185">Reference proteome</keyword>
<reference evidence="1" key="1">
    <citation type="submission" date="2024-06" db="EMBL/GenBank/DDBJ databases">
        <title>Genomic Encyclopedia of Type Strains, Phase IV (KMG-IV): sequencing the most valuable type-strain genomes for metagenomic binning, comparative biology and taxonomic classification.</title>
        <authorList>
            <person name="Goeker M."/>
        </authorList>
    </citation>
    <scope>NUCLEOTIDE SEQUENCE</scope>
    <source>
        <strain evidence="1">SJCon</strain>
    </source>
</reference>
<proteinExistence type="predicted"/>
<dbReference type="Proteomes" id="UP001549207">
    <property type="component" value="Unassembled WGS sequence"/>
</dbReference>
<protein>
    <submittedName>
        <fullName evidence="1">Very-short-patch-repair endonuclease</fullName>
    </submittedName>
</protein>
<keyword evidence="1" id="KW-0378">Hydrolase</keyword>
<keyword evidence="1" id="KW-0540">Nuclease</keyword>
<gene>
    <name evidence="1" type="ORF">ABIC98_000016</name>
</gene>
<name>A0ACC6T9P0_9MICC</name>